<evidence type="ECO:0000256" key="4">
    <source>
        <dbReference type="ARBA" id="ARBA00022990"/>
    </source>
</evidence>
<feature type="compositionally biased region" description="Polar residues" evidence="6">
    <location>
        <begin position="569"/>
        <end position="581"/>
    </location>
</feature>
<dbReference type="InterPro" id="IPR016181">
    <property type="entry name" value="Acyl_CoA_acyltransferase"/>
</dbReference>
<evidence type="ECO:0000256" key="3">
    <source>
        <dbReference type="ARBA" id="ARBA00022679"/>
    </source>
</evidence>
<gene>
    <name evidence="8" type="ORF">PFISCL1PPCAC_24269</name>
</gene>
<dbReference type="InterPro" id="IPR040706">
    <property type="entry name" value="Zf-MYST"/>
</dbReference>
<feature type="compositionally biased region" description="Polar residues" evidence="6">
    <location>
        <begin position="1"/>
        <end position="13"/>
    </location>
</feature>
<evidence type="ECO:0000256" key="1">
    <source>
        <dbReference type="ARBA" id="ARBA00010107"/>
    </source>
</evidence>
<comment type="caution">
    <text evidence="8">The sequence shown here is derived from an EMBL/GenBank/DDBJ whole genome shotgun (WGS) entry which is preliminary data.</text>
</comment>
<dbReference type="InterPro" id="IPR050603">
    <property type="entry name" value="MYST_HAT"/>
</dbReference>
<dbReference type="GO" id="GO:0004402">
    <property type="term" value="F:histone acetyltransferase activity"/>
    <property type="evidence" value="ECO:0007669"/>
    <property type="project" value="InterPro"/>
</dbReference>
<feature type="compositionally biased region" description="Basic and acidic residues" evidence="6">
    <location>
        <begin position="1034"/>
        <end position="1069"/>
    </location>
</feature>
<feature type="region of interest" description="Disordered" evidence="6">
    <location>
        <begin position="561"/>
        <end position="637"/>
    </location>
</feature>
<dbReference type="Gene3D" id="3.40.630.30">
    <property type="match status" value="1"/>
</dbReference>
<evidence type="ECO:0000256" key="2">
    <source>
        <dbReference type="ARBA" id="ARBA00013184"/>
    </source>
</evidence>
<feature type="non-terminal residue" evidence="8">
    <location>
        <position position="1069"/>
    </location>
</feature>
<dbReference type="PROSITE" id="PS51726">
    <property type="entry name" value="MYST_HAT"/>
    <property type="match status" value="1"/>
</dbReference>
<keyword evidence="4" id="KW-0007">Acetylation</keyword>
<feature type="domain" description="MYST-type HAT" evidence="7">
    <location>
        <begin position="719"/>
        <end position="998"/>
    </location>
</feature>
<feature type="region of interest" description="Disordered" evidence="6">
    <location>
        <begin position="1030"/>
        <end position="1069"/>
    </location>
</feature>
<comment type="similarity">
    <text evidence="1">Belongs to the MYST (SAS/MOZ) family.</text>
</comment>
<evidence type="ECO:0000259" key="7">
    <source>
        <dbReference type="PROSITE" id="PS51726"/>
    </source>
</evidence>
<feature type="compositionally biased region" description="Basic and acidic residues" evidence="6">
    <location>
        <begin position="508"/>
        <end position="517"/>
    </location>
</feature>
<feature type="region of interest" description="Disordered" evidence="6">
    <location>
        <begin position="417"/>
        <end position="441"/>
    </location>
</feature>
<feature type="compositionally biased region" description="Low complexity" evidence="6">
    <location>
        <begin position="88"/>
        <end position="105"/>
    </location>
</feature>
<dbReference type="SUPFAM" id="SSF55729">
    <property type="entry name" value="Acyl-CoA N-acyltransferases (Nat)"/>
    <property type="match status" value="1"/>
</dbReference>
<feature type="region of interest" description="Disordered" evidence="6">
    <location>
        <begin position="454"/>
        <end position="539"/>
    </location>
</feature>
<feature type="compositionally biased region" description="Basic and acidic residues" evidence="6">
    <location>
        <begin position="582"/>
        <end position="591"/>
    </location>
</feature>
<dbReference type="PANTHER" id="PTHR10615">
    <property type="entry name" value="HISTONE ACETYLTRANSFERASE"/>
    <property type="match status" value="1"/>
</dbReference>
<dbReference type="Pfam" id="PF01853">
    <property type="entry name" value="MOZ_SAS"/>
    <property type="match status" value="1"/>
</dbReference>
<dbReference type="EMBL" id="BTSY01000006">
    <property type="protein sequence ID" value="GMT32972.1"/>
    <property type="molecule type" value="Genomic_DNA"/>
</dbReference>
<dbReference type="Proteomes" id="UP001432322">
    <property type="component" value="Unassembled WGS sequence"/>
</dbReference>
<feature type="active site" description="Proton donor/acceptor" evidence="5">
    <location>
        <position position="903"/>
    </location>
</feature>
<feature type="region of interest" description="Disordered" evidence="6">
    <location>
        <begin position="249"/>
        <end position="286"/>
    </location>
</feature>
<dbReference type="GO" id="GO:0006355">
    <property type="term" value="P:regulation of DNA-templated transcription"/>
    <property type="evidence" value="ECO:0007669"/>
    <property type="project" value="InterPro"/>
</dbReference>
<dbReference type="InterPro" id="IPR002717">
    <property type="entry name" value="HAT_MYST-type"/>
</dbReference>
<proteinExistence type="inferred from homology"/>
<organism evidence="8 9">
    <name type="scientific">Pristionchus fissidentatus</name>
    <dbReference type="NCBI Taxonomy" id="1538716"/>
    <lineage>
        <taxon>Eukaryota</taxon>
        <taxon>Metazoa</taxon>
        <taxon>Ecdysozoa</taxon>
        <taxon>Nematoda</taxon>
        <taxon>Chromadorea</taxon>
        <taxon>Rhabditida</taxon>
        <taxon>Rhabditina</taxon>
        <taxon>Diplogasteromorpha</taxon>
        <taxon>Diplogasteroidea</taxon>
        <taxon>Neodiplogasteridae</taxon>
        <taxon>Pristionchus</taxon>
    </lineage>
</organism>
<dbReference type="Gene3D" id="3.30.60.60">
    <property type="entry name" value="N-acetyl transferase-like"/>
    <property type="match status" value="1"/>
</dbReference>
<feature type="compositionally biased region" description="Polar residues" evidence="6">
    <location>
        <begin position="201"/>
        <end position="216"/>
    </location>
</feature>
<keyword evidence="3" id="KW-0808">Transferase</keyword>
<dbReference type="Gene3D" id="1.10.10.10">
    <property type="entry name" value="Winged helix-like DNA-binding domain superfamily/Winged helix DNA-binding domain"/>
    <property type="match status" value="1"/>
</dbReference>
<dbReference type="AlphaFoldDB" id="A0AAV5WPL2"/>
<dbReference type="EC" id="2.3.1.48" evidence="2"/>
<feature type="compositionally biased region" description="Low complexity" evidence="6">
    <location>
        <begin position="367"/>
        <end position="378"/>
    </location>
</feature>
<keyword evidence="9" id="KW-1185">Reference proteome</keyword>
<protein>
    <recommendedName>
        <fullName evidence="2">histone acetyltransferase</fullName>
        <ecNumber evidence="2">2.3.1.48</ecNumber>
    </recommendedName>
</protein>
<feature type="compositionally biased region" description="Polar residues" evidence="6">
    <location>
        <begin position="394"/>
        <end position="403"/>
    </location>
</feature>
<evidence type="ECO:0000256" key="5">
    <source>
        <dbReference type="PIRSR" id="PIRSR602717-51"/>
    </source>
</evidence>
<evidence type="ECO:0000313" key="8">
    <source>
        <dbReference type="EMBL" id="GMT32972.1"/>
    </source>
</evidence>
<dbReference type="InterPro" id="IPR036388">
    <property type="entry name" value="WH-like_DNA-bd_sf"/>
</dbReference>
<feature type="compositionally biased region" description="Basic and acidic residues" evidence="6">
    <location>
        <begin position="125"/>
        <end position="140"/>
    </location>
</feature>
<feature type="compositionally biased region" description="Basic and acidic residues" evidence="6">
    <location>
        <begin position="149"/>
        <end position="169"/>
    </location>
</feature>
<evidence type="ECO:0000313" key="9">
    <source>
        <dbReference type="Proteomes" id="UP001432322"/>
    </source>
</evidence>
<feature type="non-terminal residue" evidence="8">
    <location>
        <position position="1"/>
    </location>
</feature>
<accession>A0AAV5WPL2</accession>
<dbReference type="Pfam" id="PF17772">
    <property type="entry name" value="zf-MYST"/>
    <property type="match status" value="1"/>
</dbReference>
<reference evidence="8" key="1">
    <citation type="submission" date="2023-10" db="EMBL/GenBank/DDBJ databases">
        <title>Genome assembly of Pristionchus species.</title>
        <authorList>
            <person name="Yoshida K."/>
            <person name="Sommer R.J."/>
        </authorList>
    </citation>
    <scope>NUCLEOTIDE SEQUENCE</scope>
    <source>
        <strain evidence="8">RS5133</strain>
    </source>
</reference>
<sequence length="1069" mass="121900">SVSASSNNTNMDNPYSFLYQMDETSAPPVDHSDGSVPGHSGVSDEGQAVNNAFTFYPDITMPSDVPFSPQDPASHASHTPSRVEPAASDGPSGVTVPPGDTVPPSIHRSSKKYIQRVIVEYGPPEVERESRKDAIMEEKSSISSEDEMPVLRRETRSCSRSRQFEDSSDKKKKKLVRSRSLPSGDNGILRRKMNEKAMEGDSNTTLLTAEGESFSQNSTGVNVLYDQNGIMLSENKDQWEEEVRRMSDRIRSRRQSDELAENCSTDSTDEEMPFLPEELPKTSPSSLNLLSQSNENLVRRKSTRLNTQSIMEEEVEIGVTPSRRKVVGVRGQIARSPQSLGRNRLLAKMESASPDEDGDGSEQITHSTRSQQTPSRSQLAVKQELVSPGEGEETQSANYPQQNLYEVHVAVKTEVEPLDEGNDSDQPQIQSARSLRSLKGRRVNVNKAAKFVNEGEDLSQKQTQSARAQPTRKGSRSVVKKEVWSPDEDEDVTPTGQRKKVGNRSSGVKKEEKEKTPLEGITPTRTPSARIAQRKKEEVESIVEDMEIDVPIRSLRRNIAPANRRESESSIVSEKTPSTLRWKSEGEKNDSAPRSSTRIMRKKEIKMETLEDDNESKCSEKSTRRTNKRETKEGSMEKGKEKIVLKLKKSSAKEYEIQAETENELTDVEDLECDLVDPNANYSEKYYKVLKTQLMQNMDEEAADQIVTVERTMHAKQLTLEERLKHVVLGGRYKMETWCDGSYPEEVSRHDTLWICDGCFKYFKSVDTWARHANRCPYIYAPPGDEVYRDKENAISVFRVNGGSSAINTVYCQMLCQFSILFINDKCVYLDVGNFDFFILTDNSSGDRYRPCGYFSRQRISTMIHNISCFCVFPCYQNKGYGRFIIDFSYQLSRISGMPGGPEKPISSYGLASYMSYWKRTIVIALYEFHVNRGQQVSVEELEMILGIKKDDIMEVIQALFSTKKNKSEELTIDGGLMIALAKREIERDKTKIYPWRVNYSQDFVEWMRNFKQHMLKEELRLSIGLEATVEEEERSREDKVWMERREKEAKERKKKWEEKEKEKKKEEE</sequence>
<feature type="compositionally biased region" description="Basic and acidic residues" evidence="6">
    <location>
        <begin position="605"/>
        <end position="637"/>
    </location>
</feature>
<feature type="region of interest" description="Disordered" evidence="6">
    <location>
        <begin position="1"/>
        <end position="216"/>
    </location>
</feature>
<name>A0AAV5WPL2_9BILA</name>
<feature type="region of interest" description="Disordered" evidence="6">
    <location>
        <begin position="350"/>
        <end position="403"/>
    </location>
</feature>
<feature type="compositionally biased region" description="Polar residues" evidence="6">
    <location>
        <begin position="424"/>
        <end position="434"/>
    </location>
</feature>
<evidence type="ECO:0000256" key="6">
    <source>
        <dbReference type="SAM" id="MobiDB-lite"/>
    </source>
</evidence>